<evidence type="ECO:0000313" key="2">
    <source>
        <dbReference type="Proteomes" id="UP000789525"/>
    </source>
</evidence>
<protein>
    <submittedName>
        <fullName evidence="1">376_t:CDS:1</fullName>
    </submittedName>
</protein>
<sequence>MLARIKLTYKEIKDSILEIDDEKLTVDNLRSLKNYAPNSDEIELVREYDGDFTMLGNAERYFKEIMGIPRLSERLECMIYRRRFEMEIEELKPEMEVLHEVYIELKESVKFKRLLKIQETKASDNNSKGTATLLHYLALTLEDLQKDLLSFMDELKHLEAAARVSVAAVVGSVASLVSGMESIKEEIKVLKNLKSSQENDNFCEVMEDFIKKFEPTIESLKEFTAKLEEELKQLLIYYGEDPTTTKPEDFFGMILSFGKSLAVARHENEKARKRAEKERQKENSLQSRTSSRRPSDTSSITSASSISGKCDFDDTIRDLRSGLKKTRSRPVSKVFMDLQVEVVVQSSGHVRGASNASHHRGASGIQHIRVNSTLLHPSV</sequence>
<organism evidence="1 2">
    <name type="scientific">Acaulospora colombiana</name>
    <dbReference type="NCBI Taxonomy" id="27376"/>
    <lineage>
        <taxon>Eukaryota</taxon>
        <taxon>Fungi</taxon>
        <taxon>Fungi incertae sedis</taxon>
        <taxon>Mucoromycota</taxon>
        <taxon>Glomeromycotina</taxon>
        <taxon>Glomeromycetes</taxon>
        <taxon>Diversisporales</taxon>
        <taxon>Acaulosporaceae</taxon>
        <taxon>Acaulospora</taxon>
    </lineage>
</organism>
<name>A0ACA9LMH3_9GLOM</name>
<dbReference type="Proteomes" id="UP000789525">
    <property type="component" value="Unassembled WGS sequence"/>
</dbReference>
<evidence type="ECO:0000313" key="1">
    <source>
        <dbReference type="EMBL" id="CAG8539122.1"/>
    </source>
</evidence>
<dbReference type="EMBL" id="CAJVPT010007224">
    <property type="protein sequence ID" value="CAG8539122.1"/>
    <property type="molecule type" value="Genomic_DNA"/>
</dbReference>
<comment type="caution">
    <text evidence="1">The sequence shown here is derived from an EMBL/GenBank/DDBJ whole genome shotgun (WGS) entry which is preliminary data.</text>
</comment>
<gene>
    <name evidence="1" type="ORF">ACOLOM_LOCUS4399</name>
</gene>
<proteinExistence type="predicted"/>
<keyword evidence="2" id="KW-1185">Reference proteome</keyword>
<accession>A0ACA9LMH3</accession>
<feature type="non-terminal residue" evidence="1">
    <location>
        <position position="379"/>
    </location>
</feature>
<reference evidence="1" key="1">
    <citation type="submission" date="2021-06" db="EMBL/GenBank/DDBJ databases">
        <authorList>
            <person name="Kallberg Y."/>
            <person name="Tangrot J."/>
            <person name="Rosling A."/>
        </authorList>
    </citation>
    <scope>NUCLEOTIDE SEQUENCE</scope>
    <source>
        <strain evidence="1">CL356</strain>
    </source>
</reference>